<proteinExistence type="predicted"/>
<name>A0A4Y2S972_ARAVE</name>
<reference evidence="1 2" key="1">
    <citation type="journal article" date="2019" name="Sci. Rep.">
        <title>Orb-weaving spider Araneus ventricosus genome elucidates the spidroin gene catalogue.</title>
        <authorList>
            <person name="Kono N."/>
            <person name="Nakamura H."/>
            <person name="Ohtoshi R."/>
            <person name="Moran D.A.P."/>
            <person name="Shinohara A."/>
            <person name="Yoshida Y."/>
            <person name="Fujiwara M."/>
            <person name="Mori M."/>
            <person name="Tomita M."/>
            <person name="Arakawa K."/>
        </authorList>
    </citation>
    <scope>NUCLEOTIDE SEQUENCE [LARGE SCALE GENOMIC DNA]</scope>
</reference>
<dbReference type="EMBL" id="BGPR01020485">
    <property type="protein sequence ID" value="GBN84774.1"/>
    <property type="molecule type" value="Genomic_DNA"/>
</dbReference>
<keyword evidence="2" id="KW-1185">Reference proteome</keyword>
<organism evidence="1 2">
    <name type="scientific">Araneus ventricosus</name>
    <name type="common">Orbweaver spider</name>
    <name type="synonym">Epeira ventricosa</name>
    <dbReference type="NCBI Taxonomy" id="182803"/>
    <lineage>
        <taxon>Eukaryota</taxon>
        <taxon>Metazoa</taxon>
        <taxon>Ecdysozoa</taxon>
        <taxon>Arthropoda</taxon>
        <taxon>Chelicerata</taxon>
        <taxon>Arachnida</taxon>
        <taxon>Araneae</taxon>
        <taxon>Araneomorphae</taxon>
        <taxon>Entelegynae</taxon>
        <taxon>Araneoidea</taxon>
        <taxon>Araneidae</taxon>
        <taxon>Araneus</taxon>
    </lineage>
</organism>
<sequence length="98" mass="11088">MKLRLQDAQLIAVIPHRDFYSQALTKSLLRMSKRYRGRYLTEKLCKRSLNSSDPPKGCYYSIPQLTKGASLAKDLAKIAGSINARFIKVQIPQSNTSE</sequence>
<dbReference type="AlphaFoldDB" id="A0A4Y2S972"/>
<protein>
    <submittedName>
        <fullName evidence="1">Uncharacterized protein</fullName>
    </submittedName>
</protein>
<accession>A0A4Y2S972</accession>
<dbReference type="Proteomes" id="UP000499080">
    <property type="component" value="Unassembled WGS sequence"/>
</dbReference>
<comment type="caution">
    <text evidence="1">The sequence shown here is derived from an EMBL/GenBank/DDBJ whole genome shotgun (WGS) entry which is preliminary data.</text>
</comment>
<evidence type="ECO:0000313" key="1">
    <source>
        <dbReference type="EMBL" id="GBN84774.1"/>
    </source>
</evidence>
<gene>
    <name evidence="1" type="ORF">AVEN_26959_1</name>
</gene>
<evidence type="ECO:0000313" key="2">
    <source>
        <dbReference type="Proteomes" id="UP000499080"/>
    </source>
</evidence>